<dbReference type="GO" id="GO:0016740">
    <property type="term" value="F:transferase activity"/>
    <property type="evidence" value="ECO:0007669"/>
    <property type="project" value="UniProtKB-KW"/>
</dbReference>
<sequence>MKKILIKAYTQLNLGDDLFIKILCERYENTEFYLFATPEYKNLKGIKTNNLKILYNDTFTKKVLFRLGKKIGIPNILEDLKLKELDGVVNIGGSIFIENDFLKEDFKIRERNLKFGKNYFILGANFGPYKSEAFKNMYHEFFKKCKDVCFREKYSYELFKDLENVRFGKDIVFSLKQDVVEKENYVLFSIILPSARPEFSEIEAEYFSKLKTLVLDIIKSGKEVKLMSFCQGEKDEEAIKKLLSMIPIEQHKYISKYFYRGDINEALEILNKSDSIIATRFHAMILGFVLKKAVFPIAYSKKMTNVLEDLEFEQNYVSLENLEKLNFSKFRENKVLSPNILLNAAQDGEKHFLKLDSFLNSK</sequence>
<organism evidence="2 3">
    <name type="scientific">Fusobacterium varium ATCC 27725</name>
    <dbReference type="NCBI Taxonomy" id="469618"/>
    <lineage>
        <taxon>Bacteria</taxon>
        <taxon>Fusobacteriati</taxon>
        <taxon>Fusobacteriota</taxon>
        <taxon>Fusobacteriia</taxon>
        <taxon>Fusobacteriales</taxon>
        <taxon>Fusobacteriaceae</taxon>
        <taxon>Fusobacterium</taxon>
    </lineage>
</organism>
<dbReference type="PANTHER" id="PTHR36836:SF1">
    <property type="entry name" value="COLANIC ACID BIOSYNTHESIS PROTEIN WCAK"/>
    <property type="match status" value="1"/>
</dbReference>
<dbReference type="Pfam" id="PF04230">
    <property type="entry name" value="PS_pyruv_trans"/>
    <property type="match status" value="1"/>
</dbReference>
<evidence type="ECO:0000259" key="1">
    <source>
        <dbReference type="Pfam" id="PF04230"/>
    </source>
</evidence>
<dbReference type="InterPro" id="IPR007345">
    <property type="entry name" value="Polysacch_pyruvyl_Trfase"/>
</dbReference>
<keyword evidence="3" id="KW-1185">Reference proteome</keyword>
<keyword evidence="2" id="KW-0808">Transferase</keyword>
<name>A0ABM6U0H6_FUSVA</name>
<dbReference type="EMBL" id="CP028103">
    <property type="protein sequence ID" value="AVQ29726.1"/>
    <property type="molecule type" value="Genomic_DNA"/>
</dbReference>
<evidence type="ECO:0000313" key="2">
    <source>
        <dbReference type="EMBL" id="AVQ29726.1"/>
    </source>
</evidence>
<gene>
    <name evidence="2" type="ORF">C4N18_00240</name>
</gene>
<reference evidence="3" key="1">
    <citation type="journal article" date="2018" name="MSphere">
        <title>Fusobacterium Genomics Using MinION and Illumina Sequencing Enables Genome Completion and Correction.</title>
        <authorList>
            <person name="Todd S.M."/>
            <person name="Settlage R.E."/>
            <person name="Lahmers K.K."/>
            <person name="Slade D.J."/>
        </authorList>
    </citation>
    <scope>NUCLEOTIDE SEQUENCE [LARGE SCALE GENOMIC DNA]</scope>
    <source>
        <strain evidence="3">ATCC 27725</strain>
    </source>
</reference>
<feature type="domain" description="Polysaccharide pyruvyl transferase" evidence="1">
    <location>
        <begin position="13"/>
        <end position="300"/>
    </location>
</feature>
<evidence type="ECO:0000313" key="3">
    <source>
        <dbReference type="Proteomes" id="UP000241238"/>
    </source>
</evidence>
<proteinExistence type="predicted"/>
<dbReference type="PANTHER" id="PTHR36836">
    <property type="entry name" value="COLANIC ACID BIOSYNTHESIS PROTEIN WCAK"/>
    <property type="match status" value="1"/>
</dbReference>
<accession>A0ABM6U0H6</accession>
<dbReference type="Proteomes" id="UP000241238">
    <property type="component" value="Chromosome"/>
</dbReference>
<protein>
    <submittedName>
        <fullName evidence="2">Polysaccharide pyruvyl transferase family protein</fullName>
    </submittedName>
</protein>
<dbReference type="GeneID" id="77466405"/>
<dbReference type="RefSeq" id="WP_005951169.1">
    <property type="nucleotide sequence ID" value="NZ_CP028103.1"/>
</dbReference>